<dbReference type="PANTHER" id="PTHR37299">
    <property type="entry name" value="TRANSCRIPTIONAL REGULATOR-RELATED"/>
    <property type="match status" value="1"/>
</dbReference>
<evidence type="ECO:0000256" key="1">
    <source>
        <dbReference type="ARBA" id="ARBA00022490"/>
    </source>
</evidence>
<dbReference type="InterPro" id="IPR001789">
    <property type="entry name" value="Sig_transdc_resp-reg_receiver"/>
</dbReference>
<evidence type="ECO:0000256" key="6">
    <source>
        <dbReference type="SAM" id="Coils"/>
    </source>
</evidence>
<keyword evidence="6" id="KW-0175">Coiled coil</keyword>
<dbReference type="Proteomes" id="UP000288388">
    <property type="component" value="Unassembled WGS sequence"/>
</dbReference>
<dbReference type="RefSeq" id="WP_127979376.1">
    <property type="nucleotide sequence ID" value="NZ_JAQLBW010000057.1"/>
</dbReference>
<dbReference type="Gene3D" id="3.40.50.2300">
    <property type="match status" value="1"/>
</dbReference>
<proteinExistence type="predicted"/>
<dbReference type="EMBL" id="RYZS01000001">
    <property type="protein sequence ID" value="RVU95885.1"/>
    <property type="molecule type" value="Genomic_DNA"/>
</dbReference>
<keyword evidence="3" id="KW-0010">Activator</keyword>
<feature type="domain" description="HTH LytTR-type" evidence="8">
    <location>
        <begin position="144"/>
        <end position="245"/>
    </location>
</feature>
<dbReference type="GO" id="GO:0003677">
    <property type="term" value="F:DNA binding"/>
    <property type="evidence" value="ECO:0007669"/>
    <property type="project" value="InterPro"/>
</dbReference>
<sequence>MLPIFICEDNELQRKSIEEYIQNYIMIEELDMEIKLSTNDPYEILSYVEKKTISNGIYFLDVDLQSDVDGIKLGGEIRNIDIDGKIIFITTHSEMMYFTFKYKVEAMDYIIKDEMQDMQKRIVEALEQARKHYQKDRNDIEERIKIKIGNKVRVFPMRDVMFIETSQVPHKLILHLDQSTVDFYGKINEIESLSKSFIRAHKSVVFNIKNIAALNKKDYEVIMRNGEVCPVAIRKMSMLNKRLGSK</sequence>
<dbReference type="SMART" id="SM00850">
    <property type="entry name" value="LytTR"/>
    <property type="match status" value="1"/>
</dbReference>
<dbReference type="Pfam" id="PF04397">
    <property type="entry name" value="LytTR"/>
    <property type="match status" value="1"/>
</dbReference>
<dbReference type="Pfam" id="PF00072">
    <property type="entry name" value="Response_reg"/>
    <property type="match status" value="1"/>
</dbReference>
<comment type="function">
    <text evidence="4">Required for high-level post-exponential phase expression of a series of secreted proteins.</text>
</comment>
<evidence type="ECO:0000313" key="9">
    <source>
        <dbReference type="EMBL" id="RVU95885.1"/>
    </source>
</evidence>
<evidence type="ECO:0000256" key="2">
    <source>
        <dbReference type="ARBA" id="ARBA00023012"/>
    </source>
</evidence>
<accession>A0A437UQI2</accession>
<feature type="domain" description="Response regulatory" evidence="7">
    <location>
        <begin position="3"/>
        <end position="127"/>
    </location>
</feature>
<dbReference type="InterPro" id="IPR011006">
    <property type="entry name" value="CheY-like_superfamily"/>
</dbReference>
<dbReference type="InterPro" id="IPR007492">
    <property type="entry name" value="LytTR_DNA-bd_dom"/>
</dbReference>
<dbReference type="InterPro" id="IPR046947">
    <property type="entry name" value="LytR-like"/>
</dbReference>
<keyword evidence="2" id="KW-0902">Two-component regulatory system</keyword>
<evidence type="ECO:0000259" key="7">
    <source>
        <dbReference type="PROSITE" id="PS50110"/>
    </source>
</evidence>
<comment type="caution">
    <text evidence="9">The sequence shown here is derived from an EMBL/GenBank/DDBJ whole genome shotgun (WGS) entry which is preliminary data.</text>
</comment>
<dbReference type="AlphaFoldDB" id="A0A437UQI2"/>
<dbReference type="PANTHER" id="PTHR37299:SF3">
    <property type="entry name" value="STAGE 0 SPORULATION PROTEIN A HOMOLOG"/>
    <property type="match status" value="1"/>
</dbReference>
<evidence type="ECO:0000313" key="10">
    <source>
        <dbReference type="Proteomes" id="UP000288388"/>
    </source>
</evidence>
<evidence type="ECO:0000256" key="5">
    <source>
        <dbReference type="PROSITE-ProRule" id="PRU00169"/>
    </source>
</evidence>
<feature type="coiled-coil region" evidence="6">
    <location>
        <begin position="115"/>
        <end position="143"/>
    </location>
</feature>
<dbReference type="PROSITE" id="PS50930">
    <property type="entry name" value="HTH_LYTTR"/>
    <property type="match status" value="1"/>
</dbReference>
<keyword evidence="1" id="KW-0963">Cytoplasm</keyword>
<keyword evidence="5" id="KW-0597">Phosphoprotein</keyword>
<organism evidence="9 10">
    <name type="scientific">Enterococcus avium</name>
    <name type="common">Streptococcus avium</name>
    <dbReference type="NCBI Taxonomy" id="33945"/>
    <lineage>
        <taxon>Bacteria</taxon>
        <taxon>Bacillati</taxon>
        <taxon>Bacillota</taxon>
        <taxon>Bacilli</taxon>
        <taxon>Lactobacillales</taxon>
        <taxon>Enterococcaceae</taxon>
        <taxon>Enterococcus</taxon>
    </lineage>
</organism>
<dbReference type="SMART" id="SM00448">
    <property type="entry name" value="REC"/>
    <property type="match status" value="1"/>
</dbReference>
<dbReference type="GO" id="GO:0000156">
    <property type="term" value="F:phosphorelay response regulator activity"/>
    <property type="evidence" value="ECO:0007669"/>
    <property type="project" value="InterPro"/>
</dbReference>
<evidence type="ECO:0000259" key="8">
    <source>
        <dbReference type="PROSITE" id="PS50930"/>
    </source>
</evidence>
<reference evidence="9 10" key="1">
    <citation type="submission" date="2018-12" db="EMBL/GenBank/DDBJ databases">
        <title>A novel vanA-carrying plasmid in a clinical isolate of Enterococcus avium.</title>
        <authorList>
            <person name="Bernasconi O.J."/>
            <person name="Luzzaro F."/>
            <person name="Endimiani A."/>
        </authorList>
    </citation>
    <scope>NUCLEOTIDE SEQUENCE [LARGE SCALE GENOMIC DNA]</scope>
    <source>
        <strain evidence="9 10">LC0559/18</strain>
    </source>
</reference>
<evidence type="ECO:0000256" key="4">
    <source>
        <dbReference type="ARBA" id="ARBA00037164"/>
    </source>
</evidence>
<dbReference type="PROSITE" id="PS50110">
    <property type="entry name" value="RESPONSE_REGULATORY"/>
    <property type="match status" value="1"/>
</dbReference>
<gene>
    <name evidence="9" type="ORF">EK398_14110</name>
</gene>
<dbReference type="Gene3D" id="2.40.50.1020">
    <property type="entry name" value="LytTr DNA-binding domain"/>
    <property type="match status" value="1"/>
</dbReference>
<name>A0A437UQI2_ENTAV</name>
<evidence type="ECO:0000256" key="3">
    <source>
        <dbReference type="ARBA" id="ARBA00023159"/>
    </source>
</evidence>
<feature type="modified residue" description="4-aspartylphosphate" evidence="5">
    <location>
        <position position="61"/>
    </location>
</feature>
<protein>
    <submittedName>
        <fullName evidence="9">Response regulator transcription factor</fullName>
    </submittedName>
</protein>
<dbReference type="SUPFAM" id="SSF52172">
    <property type="entry name" value="CheY-like"/>
    <property type="match status" value="1"/>
</dbReference>